<dbReference type="GO" id="GO:0061630">
    <property type="term" value="F:ubiquitin protein ligase activity"/>
    <property type="evidence" value="ECO:0007669"/>
    <property type="project" value="UniProtKB-EC"/>
</dbReference>
<dbReference type="InterPro" id="IPR032799">
    <property type="entry name" value="TAXi_C"/>
</dbReference>
<keyword evidence="9 20" id="KW-0732">Signal</keyword>
<dbReference type="InterPro" id="IPR033873">
    <property type="entry name" value="CND41-like"/>
</dbReference>
<dbReference type="PROSITE" id="PS00141">
    <property type="entry name" value="ASP_PROTEASE"/>
    <property type="match status" value="1"/>
</dbReference>
<dbReference type="Pfam" id="PF14543">
    <property type="entry name" value="TAXi_N"/>
    <property type="match status" value="1"/>
</dbReference>
<keyword evidence="14" id="KW-0862">Zinc</keyword>
<keyword evidence="10 18" id="KW-0064">Aspartyl protease</keyword>
<dbReference type="FunFam" id="2.40.70.10:FF:000010">
    <property type="entry name" value="Aspartyl protease family protein 2"/>
    <property type="match status" value="1"/>
</dbReference>
<feature type="domain" description="RING-type" evidence="21">
    <location>
        <begin position="521"/>
        <end position="557"/>
    </location>
</feature>
<organism evidence="24 25">
    <name type="scientific">Tetracentron sinense</name>
    <name type="common">Spur-leaf</name>
    <dbReference type="NCBI Taxonomy" id="13715"/>
    <lineage>
        <taxon>Eukaryota</taxon>
        <taxon>Viridiplantae</taxon>
        <taxon>Streptophyta</taxon>
        <taxon>Embryophyta</taxon>
        <taxon>Tracheophyta</taxon>
        <taxon>Spermatophyta</taxon>
        <taxon>Magnoliopsida</taxon>
        <taxon>Trochodendrales</taxon>
        <taxon>Trochodendraceae</taxon>
        <taxon>Tetracentron</taxon>
    </lineage>
</organism>
<evidence type="ECO:0000256" key="17">
    <source>
        <dbReference type="PROSITE-ProRule" id="PRU00455"/>
    </source>
</evidence>
<dbReference type="InterPro" id="IPR033121">
    <property type="entry name" value="PEPTIDASE_A1"/>
</dbReference>
<dbReference type="FunFam" id="3.30.40.10:FF:000041">
    <property type="entry name" value="E3 ubiquitin-protein ligase SINAT3"/>
    <property type="match status" value="1"/>
</dbReference>
<dbReference type="PRINTS" id="PR00792">
    <property type="entry name" value="PEPSIN"/>
</dbReference>
<evidence type="ECO:0000256" key="10">
    <source>
        <dbReference type="ARBA" id="ARBA00022750"/>
    </source>
</evidence>
<evidence type="ECO:0000256" key="12">
    <source>
        <dbReference type="ARBA" id="ARBA00022786"/>
    </source>
</evidence>
<evidence type="ECO:0000256" key="8">
    <source>
        <dbReference type="ARBA" id="ARBA00022723"/>
    </source>
</evidence>
<dbReference type="GO" id="GO:0003677">
    <property type="term" value="F:DNA binding"/>
    <property type="evidence" value="ECO:0007669"/>
    <property type="project" value="UniProtKB-KW"/>
</dbReference>
<sequence length="782" mass="86400">MEGKAKTTSFSFFFFFTFLLSRGFAELLEYQSLVLEPLSKPPTHKPDLSWSESETAETDSETSTLTVRLEHRDALAFNATPEALFNLRLERDAARVETIIAMATGAHVRRNGNLAHGMSGSSSRVISGISQGSGEYFTRLGVGTPPNYVYMVLDTGSDIVWIQCSPCRKCYSQSDPIFNPKKSSSFAAVSCQSPLCRQLDVSGCNKRKSCLYQVLYGDGSFTVGELSTETLAFGRTKVGRVALGCGRDNEGLFIGAAGLLGLGRGKLSFPSQTGRRFGRKFSYCLVDRSSTTSKPSSLVFGESAVSRSAVFTPMLTNPKQDTFYYVGLTGISVGGKRVRGIRASTFRIDTAGKGGVIIDSGTSVTRLTRPAYLAFRDAFRAGTTELKGAPEFSLFDTCYDLSGKMAVKVPTVVMHFGRRVNLNLPPQNYMIPVDNRGSFCLAFAGTMNKLSIIGNIQQQGFRIMFDSAGSRIGFAPHGIECIWSSDGIDEEEINQFSSKPHTNIVSSANFPATSVHELLECPVCTNSMYPPIHQCHNGHTLCSTCKTRVHNQCPTCRQELGDIRCLALEKVAESLEFPCKYYSLGCPEIFPYYSKLKHEAQCNYRPYNCPYAGSKCSVVGDIPFLVAHLRDDHKVDMHTGCTFNHRYVKSNPREVENATWMLTPSMGRLPVYMAFLRFMGDETDARNFSYSLEVGGNGRKLTWEGNPRSIRDSHRKVRDSHDGLIIQRNMALFFSGGDRKELKLRVTGRIWKEQQKPDSGVCIPKLGNPTSVAENNLSVVFV</sequence>
<dbReference type="SUPFAM" id="SSF49599">
    <property type="entry name" value="TRAF domain-like"/>
    <property type="match status" value="1"/>
</dbReference>
<comment type="caution">
    <text evidence="24">The sequence shown here is derived from an EMBL/GenBank/DDBJ whole genome shotgun (WGS) entry which is preliminary data.</text>
</comment>
<evidence type="ECO:0000256" key="6">
    <source>
        <dbReference type="ARBA" id="ARBA00022670"/>
    </source>
</evidence>
<dbReference type="InterPro" id="IPR018121">
    <property type="entry name" value="7-in-absentia-prot_TRAF-dom"/>
</dbReference>
<evidence type="ECO:0000256" key="19">
    <source>
        <dbReference type="SAM" id="MobiDB-lite"/>
    </source>
</evidence>
<keyword evidence="25" id="KW-1185">Reference proteome</keyword>
<keyword evidence="7" id="KW-0808">Transferase</keyword>
<keyword evidence="8" id="KW-0479">Metal-binding</keyword>
<evidence type="ECO:0000256" key="20">
    <source>
        <dbReference type="SAM" id="SignalP"/>
    </source>
</evidence>
<dbReference type="PANTHER" id="PTHR13683:SF679">
    <property type="entry name" value="ASPARTYL PROTEASE FAMILY PROTEIN 2"/>
    <property type="match status" value="1"/>
</dbReference>
<keyword evidence="13 18" id="KW-0378">Hydrolase</keyword>
<dbReference type="SUPFAM" id="SSF57850">
    <property type="entry name" value="RING/U-box"/>
    <property type="match status" value="1"/>
</dbReference>
<dbReference type="OrthoDB" id="2747330at2759"/>
<dbReference type="Gene3D" id="2.60.210.10">
    <property type="entry name" value="Apoptosis, Tumor Necrosis Factor Receptor Associated Protein 2, Chain A"/>
    <property type="match status" value="1"/>
</dbReference>
<dbReference type="GO" id="GO:0006511">
    <property type="term" value="P:ubiquitin-dependent protein catabolic process"/>
    <property type="evidence" value="ECO:0007669"/>
    <property type="project" value="InterPro"/>
</dbReference>
<feature type="active site" evidence="16">
    <location>
        <position position="359"/>
    </location>
</feature>
<name>A0A834ZUU9_TETSI</name>
<dbReference type="InterPro" id="IPR021109">
    <property type="entry name" value="Peptidase_aspartic_dom_sf"/>
</dbReference>
<dbReference type="GO" id="GO:0008270">
    <property type="term" value="F:zinc ion binding"/>
    <property type="evidence" value="ECO:0007669"/>
    <property type="project" value="UniProtKB-KW"/>
</dbReference>
<dbReference type="CDD" id="cd05472">
    <property type="entry name" value="cnd41_like"/>
    <property type="match status" value="1"/>
</dbReference>
<keyword evidence="11 17" id="KW-0863">Zinc-finger</keyword>
<evidence type="ECO:0000256" key="14">
    <source>
        <dbReference type="ARBA" id="ARBA00022833"/>
    </source>
</evidence>
<reference evidence="24 25" key="1">
    <citation type="submission" date="2020-04" db="EMBL/GenBank/DDBJ databases">
        <title>Plant Genome Project.</title>
        <authorList>
            <person name="Zhang R.-G."/>
        </authorList>
    </citation>
    <scope>NUCLEOTIDE SEQUENCE [LARGE SCALE GENOMIC DNA]</scope>
    <source>
        <strain evidence="24">YNK0</strain>
        <tissue evidence="24">Leaf</tissue>
    </source>
</reference>
<dbReference type="AlphaFoldDB" id="A0A834ZUU9"/>
<dbReference type="GO" id="GO:0016567">
    <property type="term" value="P:protein ubiquitination"/>
    <property type="evidence" value="ECO:0007669"/>
    <property type="project" value="UniProtKB-UniPathway"/>
</dbReference>
<gene>
    <name evidence="24" type="ORF">HHK36_000065</name>
</gene>
<dbReference type="InterPro" id="IPR008974">
    <property type="entry name" value="TRAF-like"/>
</dbReference>
<dbReference type="PROSITE" id="PS51081">
    <property type="entry name" value="ZF_SIAH"/>
    <property type="match status" value="1"/>
</dbReference>
<keyword evidence="6 18" id="KW-0645">Protease</keyword>
<evidence type="ECO:0000256" key="15">
    <source>
        <dbReference type="ARBA" id="ARBA00023125"/>
    </source>
</evidence>
<proteinExistence type="inferred from homology"/>
<evidence type="ECO:0000256" key="5">
    <source>
        <dbReference type="ARBA" id="ARBA00012483"/>
    </source>
</evidence>
<dbReference type="InterPro" id="IPR001969">
    <property type="entry name" value="Aspartic_peptidase_AS"/>
</dbReference>
<evidence type="ECO:0000256" key="18">
    <source>
        <dbReference type="RuleBase" id="RU000454"/>
    </source>
</evidence>
<dbReference type="InterPro" id="IPR032861">
    <property type="entry name" value="TAXi_N"/>
</dbReference>
<dbReference type="Pfam" id="PF14541">
    <property type="entry name" value="TAXi_C"/>
    <property type="match status" value="1"/>
</dbReference>
<feature type="signal peptide" evidence="20">
    <location>
        <begin position="1"/>
        <end position="25"/>
    </location>
</feature>
<evidence type="ECO:0000259" key="22">
    <source>
        <dbReference type="PROSITE" id="PS51081"/>
    </source>
</evidence>
<dbReference type="FunFam" id="2.60.210.10:FF:000004">
    <property type="entry name" value="E3 ubiquitin-protein ligase SINAT5-like"/>
    <property type="match status" value="1"/>
</dbReference>
<dbReference type="GO" id="GO:0005737">
    <property type="term" value="C:cytoplasm"/>
    <property type="evidence" value="ECO:0007669"/>
    <property type="project" value="InterPro"/>
</dbReference>
<evidence type="ECO:0000256" key="13">
    <source>
        <dbReference type="ARBA" id="ARBA00022801"/>
    </source>
</evidence>
<dbReference type="EMBL" id="JABCRI010000001">
    <property type="protein sequence ID" value="KAF8412110.1"/>
    <property type="molecule type" value="Genomic_DNA"/>
</dbReference>
<comment type="catalytic activity">
    <reaction evidence="1">
        <text>S-ubiquitinyl-[E2 ubiquitin-conjugating enzyme]-L-cysteine + [acceptor protein]-L-lysine = [E2 ubiquitin-conjugating enzyme]-L-cysteine + N(6)-ubiquitinyl-[acceptor protein]-L-lysine.</text>
        <dbReference type="EC" id="2.3.2.27"/>
    </reaction>
</comment>
<comment type="similarity">
    <text evidence="3 18">Belongs to the peptidase A1 family.</text>
</comment>
<dbReference type="GO" id="GO:0004190">
    <property type="term" value="F:aspartic-type endopeptidase activity"/>
    <property type="evidence" value="ECO:0007669"/>
    <property type="project" value="UniProtKB-KW"/>
</dbReference>
<dbReference type="InterPro" id="IPR001841">
    <property type="entry name" value="Znf_RING"/>
</dbReference>
<dbReference type="InterPro" id="IPR049548">
    <property type="entry name" value="Sina-like_RING"/>
</dbReference>
<accession>A0A834ZUU9</accession>
<feature type="chain" id="PRO_5032756871" description="RING-type E3 ubiquitin transferase" evidence="20">
    <location>
        <begin position="26"/>
        <end position="782"/>
    </location>
</feature>
<keyword evidence="12" id="KW-0833">Ubl conjugation pathway</keyword>
<evidence type="ECO:0000256" key="4">
    <source>
        <dbReference type="ARBA" id="ARBA00009119"/>
    </source>
</evidence>
<evidence type="ECO:0000259" key="21">
    <source>
        <dbReference type="PROSITE" id="PS50089"/>
    </source>
</evidence>
<feature type="active site" evidence="16">
    <location>
        <position position="154"/>
    </location>
</feature>
<dbReference type="UniPathway" id="UPA00143"/>
<evidence type="ECO:0000259" key="23">
    <source>
        <dbReference type="PROSITE" id="PS51767"/>
    </source>
</evidence>
<evidence type="ECO:0000256" key="1">
    <source>
        <dbReference type="ARBA" id="ARBA00000900"/>
    </source>
</evidence>
<dbReference type="EC" id="2.3.2.27" evidence="5"/>
<protein>
    <recommendedName>
        <fullName evidence="5">RING-type E3 ubiquitin transferase</fullName>
        <ecNumber evidence="5">2.3.2.27</ecNumber>
    </recommendedName>
</protein>
<feature type="domain" description="Peptidase A1" evidence="23">
    <location>
        <begin position="136"/>
        <end position="475"/>
    </location>
</feature>
<dbReference type="Gene3D" id="3.30.40.10">
    <property type="entry name" value="Zinc/RING finger domain, C3HC4 (zinc finger)"/>
    <property type="match status" value="2"/>
</dbReference>
<evidence type="ECO:0000256" key="16">
    <source>
        <dbReference type="PIRSR" id="PIRSR601461-1"/>
    </source>
</evidence>
<dbReference type="PROSITE" id="PS50089">
    <property type="entry name" value="ZF_RING_2"/>
    <property type="match status" value="1"/>
</dbReference>
<evidence type="ECO:0000313" key="25">
    <source>
        <dbReference type="Proteomes" id="UP000655225"/>
    </source>
</evidence>
<dbReference type="InterPro" id="IPR013010">
    <property type="entry name" value="Znf_SIAH"/>
</dbReference>
<evidence type="ECO:0000313" key="24">
    <source>
        <dbReference type="EMBL" id="KAF8412110.1"/>
    </source>
</evidence>
<dbReference type="Gene3D" id="2.40.70.10">
    <property type="entry name" value="Acid Proteases"/>
    <property type="match status" value="2"/>
</dbReference>
<dbReference type="InterPro" id="IPR001461">
    <property type="entry name" value="Aspartic_peptidase_A1"/>
</dbReference>
<dbReference type="PANTHER" id="PTHR13683">
    <property type="entry name" value="ASPARTYL PROTEASES"/>
    <property type="match status" value="1"/>
</dbReference>
<feature type="domain" description="SIAH-type" evidence="22">
    <location>
        <begin position="574"/>
        <end position="634"/>
    </location>
</feature>
<dbReference type="FunFam" id="2.40.70.10:FF:000016">
    <property type="entry name" value="Probable aspartic protease At2g35615"/>
    <property type="match status" value="1"/>
</dbReference>
<evidence type="ECO:0000256" key="7">
    <source>
        <dbReference type="ARBA" id="ARBA00022679"/>
    </source>
</evidence>
<evidence type="ECO:0000256" key="3">
    <source>
        <dbReference type="ARBA" id="ARBA00007447"/>
    </source>
</evidence>
<evidence type="ECO:0000256" key="2">
    <source>
        <dbReference type="ARBA" id="ARBA00004906"/>
    </source>
</evidence>
<dbReference type="Pfam" id="PF21361">
    <property type="entry name" value="Sina_ZnF"/>
    <property type="match status" value="1"/>
</dbReference>
<dbReference type="Proteomes" id="UP000655225">
    <property type="component" value="Unassembled WGS sequence"/>
</dbReference>
<feature type="region of interest" description="Disordered" evidence="19">
    <location>
        <begin position="42"/>
        <end position="62"/>
    </location>
</feature>
<dbReference type="SUPFAM" id="SSF50630">
    <property type="entry name" value="Acid proteases"/>
    <property type="match status" value="1"/>
</dbReference>
<dbReference type="Pfam" id="PF21362">
    <property type="entry name" value="Sina_RING"/>
    <property type="match status" value="1"/>
</dbReference>
<dbReference type="PROSITE" id="PS51767">
    <property type="entry name" value="PEPTIDASE_A1"/>
    <property type="match status" value="1"/>
</dbReference>
<dbReference type="Pfam" id="PF03145">
    <property type="entry name" value="Sina_TRAF"/>
    <property type="match status" value="1"/>
</dbReference>
<dbReference type="CDD" id="cd16571">
    <property type="entry name" value="RING-HC_SIAHs"/>
    <property type="match status" value="1"/>
</dbReference>
<dbReference type="InterPro" id="IPR013083">
    <property type="entry name" value="Znf_RING/FYVE/PHD"/>
</dbReference>
<evidence type="ECO:0000256" key="11">
    <source>
        <dbReference type="ARBA" id="ARBA00022771"/>
    </source>
</evidence>
<evidence type="ECO:0000256" key="9">
    <source>
        <dbReference type="ARBA" id="ARBA00022729"/>
    </source>
</evidence>
<keyword evidence="15" id="KW-0238">DNA-binding</keyword>
<comment type="similarity">
    <text evidence="4">Belongs to the SINA (Seven in absentia) family.</text>
</comment>
<comment type="pathway">
    <text evidence="2">Protein modification; protein ubiquitination.</text>
</comment>